<evidence type="ECO:0000313" key="3">
    <source>
        <dbReference type="Proteomes" id="UP000005258"/>
    </source>
</evidence>
<feature type="domain" description="SnoaL-like" evidence="1">
    <location>
        <begin position="18"/>
        <end position="123"/>
    </location>
</feature>
<dbReference type="Gene3D" id="3.10.450.50">
    <property type="match status" value="1"/>
</dbReference>
<dbReference type="InterPro" id="IPR032710">
    <property type="entry name" value="NTF2-like_dom_sf"/>
</dbReference>
<dbReference type="Proteomes" id="UP000005258">
    <property type="component" value="Plasmid pTM1"/>
</dbReference>
<evidence type="ECO:0000313" key="2">
    <source>
        <dbReference type="EMBL" id="AFK55608.1"/>
    </source>
</evidence>
<dbReference type="KEGG" id="tmo:TMO_a0205"/>
<accession>I3TS70</accession>
<name>I3TS70_TISMK</name>
<reference evidence="2 3" key="1">
    <citation type="journal article" date="2012" name="J. Am. Chem. Soc.">
        <title>Bacterial biosynthesis and maturation of the didemnin anti-cancer agents.</title>
        <authorList>
            <person name="Xu Y."/>
            <person name="Kersten R.D."/>
            <person name="Nam S.J."/>
            <person name="Lu L."/>
            <person name="Al-Suwailem A.M."/>
            <person name="Zheng H."/>
            <person name="Fenical W."/>
            <person name="Dorrestein P.C."/>
            <person name="Moore B.S."/>
            <person name="Qian P.Y."/>
        </authorList>
    </citation>
    <scope>NUCLEOTIDE SEQUENCE [LARGE SCALE GENOMIC DNA]</scope>
    <source>
        <strain evidence="2 3">KA081020-065</strain>
    </source>
</reference>
<gene>
    <name evidence="2" type="ordered locus">TMO_a0205</name>
</gene>
<keyword evidence="2" id="KW-0614">Plasmid</keyword>
<dbReference type="HOGENOM" id="CLU_1575181_0_0_5"/>
<dbReference type="SUPFAM" id="SSF54427">
    <property type="entry name" value="NTF2-like"/>
    <property type="match status" value="1"/>
</dbReference>
<dbReference type="RefSeq" id="WP_014747285.1">
    <property type="nucleotide sequence ID" value="NC_017957.2"/>
</dbReference>
<keyword evidence="3" id="KW-1185">Reference proteome</keyword>
<sequence>MTTATDPATATATEALLTRFAAAVEANDAAALAACFTPDGIYDDYFFGPEQGPDGIAHILAGFYKGGRDFRWQFHDVLAGPGRACARYRFSYRSTAPEAAGTRVCFDGIAWLDLSPDGLIRRYSEVFDRGMALAQQNFAPERIARIGRRYAEALKARAEWVGHL</sequence>
<proteinExistence type="predicted"/>
<dbReference type="EMBL" id="CP003237">
    <property type="protein sequence ID" value="AFK55608.1"/>
    <property type="molecule type" value="Genomic_DNA"/>
</dbReference>
<organism evidence="2 3">
    <name type="scientific">Tistrella mobilis (strain KA081020-065)</name>
    <dbReference type="NCBI Taxonomy" id="1110502"/>
    <lineage>
        <taxon>Bacteria</taxon>
        <taxon>Pseudomonadati</taxon>
        <taxon>Pseudomonadota</taxon>
        <taxon>Alphaproteobacteria</taxon>
        <taxon>Geminicoccales</taxon>
        <taxon>Geminicoccaceae</taxon>
        <taxon>Tistrella</taxon>
    </lineage>
</organism>
<dbReference type="Pfam" id="PF12680">
    <property type="entry name" value="SnoaL_2"/>
    <property type="match status" value="1"/>
</dbReference>
<dbReference type="InterPro" id="IPR037401">
    <property type="entry name" value="SnoaL-like"/>
</dbReference>
<evidence type="ECO:0000259" key="1">
    <source>
        <dbReference type="Pfam" id="PF12680"/>
    </source>
</evidence>
<dbReference type="AlphaFoldDB" id="I3TS70"/>
<protein>
    <recommendedName>
        <fullName evidence="1">SnoaL-like domain-containing protein</fullName>
    </recommendedName>
</protein>
<geneLocation type="plasmid" evidence="2 3">
    <name>pTM1</name>
</geneLocation>